<evidence type="ECO:0000256" key="3">
    <source>
        <dbReference type="SAM" id="MobiDB-lite"/>
    </source>
</evidence>
<evidence type="ECO:0000256" key="1">
    <source>
        <dbReference type="PROSITE-ProRule" id="PRU00285"/>
    </source>
</evidence>
<feature type="compositionally biased region" description="Basic and acidic residues" evidence="3">
    <location>
        <begin position="151"/>
        <end position="167"/>
    </location>
</feature>
<evidence type="ECO:0000313" key="6">
    <source>
        <dbReference type="Proteomes" id="UP000188235"/>
    </source>
</evidence>
<reference evidence="5 6" key="1">
    <citation type="journal article" date="2008" name="Int. J. Syst. Evol. Microbiol.">
        <title>Tessaracoccus flavescens sp. nov., isolated from marine sediment.</title>
        <authorList>
            <person name="Lee D.W."/>
            <person name="Lee S.D."/>
        </authorList>
    </citation>
    <scope>NUCLEOTIDE SEQUENCE [LARGE SCALE GENOMIC DNA]</scope>
    <source>
        <strain evidence="5 6">SST-39T</strain>
    </source>
</reference>
<comment type="similarity">
    <text evidence="1 2">Belongs to the small heat shock protein (HSP20) family.</text>
</comment>
<sequence>MTTSSDPFGELDRLASSLLQARPGQRLMLVDLYREADRYILTADLPGVEPESVDIDVGGQLLTIRAQRTAPRTEGAKWLVQERPAGTYLRQFSIGEGVDSANVSASHDNGVLSLVIPVSEKAKPRKIHVLSQHSTQEQRPAGDPSTSQSQQDDKPHTDIEHATDEGHGTTQLHASRSRHAPKANKGRPFPDAERRNTCPCKTGRRACTQPSGLSTVVHPVFTEGVRP</sequence>
<evidence type="ECO:0000256" key="2">
    <source>
        <dbReference type="RuleBase" id="RU003616"/>
    </source>
</evidence>
<organism evidence="5 6">
    <name type="scientific">Tessaracoccus flavescens</name>
    <dbReference type="NCBI Taxonomy" id="399497"/>
    <lineage>
        <taxon>Bacteria</taxon>
        <taxon>Bacillati</taxon>
        <taxon>Actinomycetota</taxon>
        <taxon>Actinomycetes</taxon>
        <taxon>Propionibacteriales</taxon>
        <taxon>Propionibacteriaceae</taxon>
        <taxon>Tessaracoccus</taxon>
    </lineage>
</organism>
<dbReference type="OrthoDB" id="5242916at2"/>
<accession>A0A1Q2D0Z0</accession>
<keyword evidence="6" id="KW-1185">Reference proteome</keyword>
<dbReference type="PANTHER" id="PTHR11527">
    <property type="entry name" value="HEAT-SHOCK PROTEIN 20 FAMILY MEMBER"/>
    <property type="match status" value="1"/>
</dbReference>
<dbReference type="STRING" id="399497.BW733_16055"/>
<gene>
    <name evidence="5" type="ORF">BW733_16055</name>
</gene>
<feature type="compositionally biased region" description="Basic residues" evidence="3">
    <location>
        <begin position="175"/>
        <end position="185"/>
    </location>
</feature>
<dbReference type="AlphaFoldDB" id="A0A1Q2D0Z0"/>
<dbReference type="KEGG" id="tfa:BW733_16055"/>
<name>A0A1Q2D0Z0_9ACTN</name>
<protein>
    <recommendedName>
        <fullName evidence="4">SHSP domain-containing protein</fullName>
    </recommendedName>
</protein>
<dbReference type="EMBL" id="CP019607">
    <property type="protein sequence ID" value="AQP52109.1"/>
    <property type="molecule type" value="Genomic_DNA"/>
</dbReference>
<proteinExistence type="inferred from homology"/>
<evidence type="ECO:0000259" key="4">
    <source>
        <dbReference type="PROSITE" id="PS01031"/>
    </source>
</evidence>
<dbReference type="SUPFAM" id="SSF49764">
    <property type="entry name" value="HSP20-like chaperones"/>
    <property type="match status" value="1"/>
</dbReference>
<dbReference type="CDD" id="cd06464">
    <property type="entry name" value="ACD_sHsps-like"/>
    <property type="match status" value="1"/>
</dbReference>
<dbReference type="RefSeq" id="WP_077352016.1">
    <property type="nucleotide sequence ID" value="NZ_CP019607.1"/>
</dbReference>
<feature type="compositionally biased region" description="Polar residues" evidence="3">
    <location>
        <begin position="131"/>
        <end position="150"/>
    </location>
</feature>
<evidence type="ECO:0000313" key="5">
    <source>
        <dbReference type="EMBL" id="AQP52109.1"/>
    </source>
</evidence>
<dbReference type="Pfam" id="PF00011">
    <property type="entry name" value="HSP20"/>
    <property type="match status" value="1"/>
</dbReference>
<feature type="domain" description="SHSP" evidence="4">
    <location>
        <begin position="20"/>
        <end position="133"/>
    </location>
</feature>
<dbReference type="InterPro" id="IPR008978">
    <property type="entry name" value="HSP20-like_chaperone"/>
</dbReference>
<dbReference type="InterPro" id="IPR002068">
    <property type="entry name" value="A-crystallin/Hsp20_dom"/>
</dbReference>
<feature type="region of interest" description="Disordered" evidence="3">
    <location>
        <begin position="123"/>
        <end position="214"/>
    </location>
</feature>
<dbReference type="Gene3D" id="2.60.40.790">
    <property type="match status" value="1"/>
</dbReference>
<dbReference type="Proteomes" id="UP000188235">
    <property type="component" value="Chromosome"/>
</dbReference>
<dbReference type="InterPro" id="IPR031107">
    <property type="entry name" value="Small_HSP"/>
</dbReference>
<dbReference type="PROSITE" id="PS01031">
    <property type="entry name" value="SHSP"/>
    <property type="match status" value="1"/>
</dbReference>